<gene>
    <name evidence="1" type="ORF">HMPREF3226_02113</name>
</gene>
<sequence length="41" mass="5054">MDLVRFIQYVVFINAKLRQCGIWGNTQKWVNYCKNIFQMRQ</sequence>
<organism evidence="1 2">
    <name type="scientific">Prevotella corporis</name>
    <dbReference type="NCBI Taxonomy" id="28128"/>
    <lineage>
        <taxon>Bacteria</taxon>
        <taxon>Pseudomonadati</taxon>
        <taxon>Bacteroidota</taxon>
        <taxon>Bacteroidia</taxon>
        <taxon>Bacteroidales</taxon>
        <taxon>Prevotellaceae</taxon>
        <taxon>Prevotella</taxon>
    </lineage>
</organism>
<dbReference type="STRING" id="28128.HMPREF3226_02113"/>
<protein>
    <submittedName>
        <fullName evidence="1">Uncharacterized protein</fullName>
    </submittedName>
</protein>
<name>A0A133PYT7_9BACT</name>
<dbReference type="Proteomes" id="UP000070533">
    <property type="component" value="Unassembled WGS sequence"/>
</dbReference>
<keyword evidence="2" id="KW-1185">Reference proteome</keyword>
<evidence type="ECO:0000313" key="1">
    <source>
        <dbReference type="EMBL" id="KXA35425.1"/>
    </source>
</evidence>
<evidence type="ECO:0000313" key="2">
    <source>
        <dbReference type="Proteomes" id="UP000070533"/>
    </source>
</evidence>
<proteinExistence type="predicted"/>
<comment type="caution">
    <text evidence="1">The sequence shown here is derived from an EMBL/GenBank/DDBJ whole genome shotgun (WGS) entry which is preliminary data.</text>
</comment>
<dbReference type="AlphaFoldDB" id="A0A133PYT7"/>
<accession>A0A133PYT7</accession>
<reference evidence="2" key="1">
    <citation type="submission" date="2016-01" db="EMBL/GenBank/DDBJ databases">
        <authorList>
            <person name="Mitreva M."/>
            <person name="Pepin K.H."/>
            <person name="Mihindukulasuriya K.A."/>
            <person name="Fulton R."/>
            <person name="Fronick C."/>
            <person name="O'Laughlin M."/>
            <person name="Miner T."/>
            <person name="Herter B."/>
            <person name="Rosa B.A."/>
            <person name="Cordes M."/>
            <person name="Tomlinson C."/>
            <person name="Wollam A."/>
            <person name="Palsikar V.B."/>
            <person name="Mardis E.R."/>
            <person name="Wilson R.K."/>
        </authorList>
    </citation>
    <scope>NUCLEOTIDE SEQUENCE [LARGE SCALE GENOMIC DNA]</scope>
    <source>
        <strain evidence="2">MJR7716</strain>
    </source>
</reference>
<dbReference type="EMBL" id="LRQG01000185">
    <property type="protein sequence ID" value="KXA35425.1"/>
    <property type="molecule type" value="Genomic_DNA"/>
</dbReference>